<evidence type="ECO:0000256" key="1">
    <source>
        <dbReference type="SAM" id="Coils"/>
    </source>
</evidence>
<keyword evidence="3" id="KW-1185">Reference proteome</keyword>
<evidence type="ECO:0000313" key="2">
    <source>
        <dbReference type="EMBL" id="ODC03727.1"/>
    </source>
</evidence>
<evidence type="ECO:0000313" key="3">
    <source>
        <dbReference type="Proteomes" id="UP000094291"/>
    </source>
</evidence>
<organism evidence="2 3">
    <name type="scientific">Terasakiispira papahanaumokuakeensis</name>
    <dbReference type="NCBI Taxonomy" id="197479"/>
    <lineage>
        <taxon>Bacteria</taxon>
        <taxon>Pseudomonadati</taxon>
        <taxon>Pseudomonadota</taxon>
        <taxon>Gammaproteobacteria</taxon>
        <taxon>Oceanospirillales</taxon>
        <taxon>Terasakiispira</taxon>
    </lineage>
</organism>
<name>A0A1E2V9S9_9GAMM</name>
<dbReference type="OrthoDB" id="9146901at2"/>
<accession>A0A1E2V9S9</accession>
<feature type="coiled-coil region" evidence="1">
    <location>
        <begin position="255"/>
        <end position="289"/>
    </location>
</feature>
<dbReference type="STRING" id="197479.BFW38_09420"/>
<keyword evidence="1" id="KW-0175">Coiled coil</keyword>
<gene>
    <name evidence="2" type="ORF">BFW38_09420</name>
</gene>
<dbReference type="EMBL" id="MDTQ01000001">
    <property type="protein sequence ID" value="ODC03727.1"/>
    <property type="molecule type" value="Genomic_DNA"/>
</dbReference>
<evidence type="ECO:0008006" key="4">
    <source>
        <dbReference type="Google" id="ProtNLM"/>
    </source>
</evidence>
<sequence>MTPWLNLLLATTRLLDLHDSAHAPGSAAVQVGREERPGRRDGFWLELACLMLDYLLEEDYRTNSAFVPQSRCLSYLRQFEPGLKADDVLYLVNMLATPSELFFRRRQMEDGVALQASTKQTALLEKQRQTGLVRLSNSGRQAAQLSLQVEDLLYSEHDAAKVLTAMRRDDYARVPDLCNRLLLTIRGMTQALRQMRENPTREGKLEAFRAQQKHYHHALNGLQKTLLDCRQQMSVPQWRERFIQWADQQVPPWDLMQLSVSLNRVLNAIENLSRRLSELLADIAEDRVQSMGVTDFMALAQQLLLTPPSESQQDALIGQIIPWQLSVCIPDIEPLTRLIRVERSERSTRTLVFDEGEALSQDATALQRFISTHGPAMRERLSQGPLPLSEALACGWAQLGDDDSLPQLINMFVDPGQLDPALEVALESPSIPFEYVMPDGRRLTGDDPRLRYRVNDE</sequence>
<reference evidence="2 3" key="1">
    <citation type="submission" date="2016-08" db="EMBL/GenBank/DDBJ databases">
        <authorList>
            <person name="Seilhamer J.J."/>
        </authorList>
    </citation>
    <scope>NUCLEOTIDE SEQUENCE [LARGE SCALE GENOMIC DNA]</scope>
    <source>
        <strain evidence="2 3">PH27A</strain>
    </source>
</reference>
<dbReference type="Proteomes" id="UP000094291">
    <property type="component" value="Unassembled WGS sequence"/>
</dbReference>
<comment type="caution">
    <text evidence="2">The sequence shown here is derived from an EMBL/GenBank/DDBJ whole genome shotgun (WGS) entry which is preliminary data.</text>
</comment>
<dbReference type="RefSeq" id="WP_068998190.1">
    <property type="nucleotide sequence ID" value="NZ_MDTQ01000001.1"/>
</dbReference>
<proteinExistence type="predicted"/>
<dbReference type="AlphaFoldDB" id="A0A1E2V9S9"/>
<protein>
    <recommendedName>
        <fullName evidence="4">DUF3375 domain-containing protein</fullName>
    </recommendedName>
</protein>